<dbReference type="Proteomes" id="UP000325081">
    <property type="component" value="Unassembled WGS sequence"/>
</dbReference>
<dbReference type="AlphaFoldDB" id="A0A5A7PPY3"/>
<proteinExistence type="predicted"/>
<sequence length="102" mass="10579">MFGIKSNIGRLLGIIDGLVQVGPASGQHIVDSHAHQTHESQAQRKPNNPSRAQPMPAALGRALLGRGGLDCGGQGQPLGLGCGWARGKGGRVEECVCISFVK</sequence>
<accession>A0A5A7PPY3</accession>
<evidence type="ECO:0000313" key="3">
    <source>
        <dbReference type="Proteomes" id="UP000325081"/>
    </source>
</evidence>
<gene>
    <name evidence="2" type="ORF">STAS_11077</name>
</gene>
<feature type="compositionally biased region" description="Basic and acidic residues" evidence="1">
    <location>
        <begin position="30"/>
        <end position="42"/>
    </location>
</feature>
<comment type="caution">
    <text evidence="2">The sequence shown here is derived from an EMBL/GenBank/DDBJ whole genome shotgun (WGS) entry which is preliminary data.</text>
</comment>
<organism evidence="2 3">
    <name type="scientific">Striga asiatica</name>
    <name type="common">Asiatic witchweed</name>
    <name type="synonym">Buchnera asiatica</name>
    <dbReference type="NCBI Taxonomy" id="4170"/>
    <lineage>
        <taxon>Eukaryota</taxon>
        <taxon>Viridiplantae</taxon>
        <taxon>Streptophyta</taxon>
        <taxon>Embryophyta</taxon>
        <taxon>Tracheophyta</taxon>
        <taxon>Spermatophyta</taxon>
        <taxon>Magnoliopsida</taxon>
        <taxon>eudicotyledons</taxon>
        <taxon>Gunneridae</taxon>
        <taxon>Pentapetalae</taxon>
        <taxon>asterids</taxon>
        <taxon>lamiids</taxon>
        <taxon>Lamiales</taxon>
        <taxon>Orobanchaceae</taxon>
        <taxon>Buchnereae</taxon>
        <taxon>Striga</taxon>
    </lineage>
</organism>
<dbReference type="EMBL" id="BKCP01004960">
    <property type="protein sequence ID" value="GER34819.1"/>
    <property type="molecule type" value="Genomic_DNA"/>
</dbReference>
<feature type="region of interest" description="Disordered" evidence="1">
    <location>
        <begin position="26"/>
        <end position="55"/>
    </location>
</feature>
<evidence type="ECO:0000256" key="1">
    <source>
        <dbReference type="SAM" id="MobiDB-lite"/>
    </source>
</evidence>
<protein>
    <submittedName>
        <fullName evidence="2">Phytochrome interacting factor 3-like 6</fullName>
    </submittedName>
</protein>
<name>A0A5A7PPY3_STRAF</name>
<evidence type="ECO:0000313" key="2">
    <source>
        <dbReference type="EMBL" id="GER34819.1"/>
    </source>
</evidence>
<keyword evidence="3" id="KW-1185">Reference proteome</keyword>
<reference evidence="3" key="1">
    <citation type="journal article" date="2019" name="Curr. Biol.">
        <title>Genome Sequence of Striga asiatica Provides Insight into the Evolution of Plant Parasitism.</title>
        <authorList>
            <person name="Yoshida S."/>
            <person name="Kim S."/>
            <person name="Wafula E.K."/>
            <person name="Tanskanen J."/>
            <person name="Kim Y.M."/>
            <person name="Honaas L."/>
            <person name="Yang Z."/>
            <person name="Spallek T."/>
            <person name="Conn C.E."/>
            <person name="Ichihashi Y."/>
            <person name="Cheong K."/>
            <person name="Cui S."/>
            <person name="Der J.P."/>
            <person name="Gundlach H."/>
            <person name="Jiao Y."/>
            <person name="Hori C."/>
            <person name="Ishida J.K."/>
            <person name="Kasahara H."/>
            <person name="Kiba T."/>
            <person name="Kim M.S."/>
            <person name="Koo N."/>
            <person name="Laohavisit A."/>
            <person name="Lee Y.H."/>
            <person name="Lumba S."/>
            <person name="McCourt P."/>
            <person name="Mortimer J.C."/>
            <person name="Mutuku J.M."/>
            <person name="Nomura T."/>
            <person name="Sasaki-Sekimoto Y."/>
            <person name="Seto Y."/>
            <person name="Wang Y."/>
            <person name="Wakatake T."/>
            <person name="Sakakibara H."/>
            <person name="Demura T."/>
            <person name="Yamaguchi S."/>
            <person name="Yoneyama K."/>
            <person name="Manabe R.I."/>
            <person name="Nelson D.C."/>
            <person name="Schulman A.H."/>
            <person name="Timko M.P."/>
            <person name="dePamphilis C.W."/>
            <person name="Choi D."/>
            <person name="Shirasu K."/>
        </authorList>
    </citation>
    <scope>NUCLEOTIDE SEQUENCE [LARGE SCALE GENOMIC DNA]</scope>
    <source>
        <strain evidence="3">cv. UVA1</strain>
    </source>
</reference>